<proteinExistence type="predicted"/>
<keyword evidence="4" id="KW-0808">Transferase</keyword>
<keyword evidence="13" id="KW-1185">Reference proteome</keyword>
<dbReference type="OrthoDB" id="308383at2759"/>
<name>A0A370U399_9HELO</name>
<feature type="domain" description="SET" evidence="9">
    <location>
        <begin position="197"/>
        <end position="332"/>
    </location>
</feature>
<evidence type="ECO:0000256" key="4">
    <source>
        <dbReference type="ARBA" id="ARBA00022679"/>
    </source>
</evidence>
<evidence type="ECO:0000256" key="3">
    <source>
        <dbReference type="ARBA" id="ARBA00022603"/>
    </source>
</evidence>
<keyword evidence="3" id="KW-0489">Methyltransferase</keyword>
<feature type="compositionally biased region" description="Low complexity" evidence="8">
    <location>
        <begin position="11"/>
        <end position="25"/>
    </location>
</feature>
<evidence type="ECO:0000313" key="12">
    <source>
        <dbReference type="EMBL" id="RDL42247.1"/>
    </source>
</evidence>
<protein>
    <recommendedName>
        <fullName evidence="14">Histone-lysine N-methyltransferase, H3 lysine-9 specific dim-5</fullName>
    </recommendedName>
</protein>
<dbReference type="AlphaFoldDB" id="A0A370U399"/>
<feature type="domain" description="Pre-SET" evidence="10">
    <location>
        <begin position="119"/>
        <end position="194"/>
    </location>
</feature>
<dbReference type="Pfam" id="PF05033">
    <property type="entry name" value="Pre-SET"/>
    <property type="match status" value="1"/>
</dbReference>
<evidence type="ECO:0000259" key="11">
    <source>
        <dbReference type="PROSITE" id="PS50868"/>
    </source>
</evidence>
<dbReference type="PROSITE" id="PS50868">
    <property type="entry name" value="POST_SET"/>
    <property type="match status" value="1"/>
</dbReference>
<dbReference type="Proteomes" id="UP000254866">
    <property type="component" value="Unassembled WGS sequence"/>
</dbReference>
<dbReference type="InterPro" id="IPR050973">
    <property type="entry name" value="H3K9_Histone-Lys_N-MTase"/>
</dbReference>
<dbReference type="GeneID" id="43595075"/>
<dbReference type="EMBL" id="NPIC01000001">
    <property type="protein sequence ID" value="RDL42247.1"/>
    <property type="molecule type" value="Genomic_DNA"/>
</dbReference>
<reference evidence="12 13" key="1">
    <citation type="journal article" date="2018" name="IMA Fungus">
        <title>IMA Genome-F 9: Draft genome sequence of Annulohypoxylon stygium, Aspergillus mulundensis, Berkeleyomyces basicola (syn. Thielaviopsis basicola), Ceratocystis smalleyi, two Cercospora beticola strains, Coleophoma cylindrospora, Fusarium fracticaudum, Phialophora cf. hyalina, and Morchella septimelata.</title>
        <authorList>
            <person name="Wingfield B.D."/>
            <person name="Bills G.F."/>
            <person name="Dong Y."/>
            <person name="Huang W."/>
            <person name="Nel W.J."/>
            <person name="Swalarsk-Parry B.S."/>
            <person name="Vaghefi N."/>
            <person name="Wilken P.M."/>
            <person name="An Z."/>
            <person name="de Beer Z.W."/>
            <person name="De Vos L."/>
            <person name="Chen L."/>
            <person name="Duong T.A."/>
            <person name="Gao Y."/>
            <person name="Hammerbacher A."/>
            <person name="Kikkert J.R."/>
            <person name="Li Y."/>
            <person name="Li H."/>
            <person name="Li K."/>
            <person name="Li Q."/>
            <person name="Liu X."/>
            <person name="Ma X."/>
            <person name="Naidoo K."/>
            <person name="Pethybridge S.J."/>
            <person name="Sun J."/>
            <person name="Steenkamp E.T."/>
            <person name="van der Nest M.A."/>
            <person name="van Wyk S."/>
            <person name="Wingfield M.J."/>
            <person name="Xiong C."/>
            <person name="Yue Q."/>
            <person name="Zhang X."/>
        </authorList>
    </citation>
    <scope>NUCLEOTIDE SEQUENCE [LARGE SCALE GENOMIC DNA]</scope>
    <source>
        <strain evidence="12 13">BP 5553</strain>
    </source>
</reference>
<dbReference type="RefSeq" id="XP_031874903.1">
    <property type="nucleotide sequence ID" value="XM_032010849.1"/>
</dbReference>
<gene>
    <name evidence="12" type="ORF">BP5553_02226</name>
</gene>
<dbReference type="InterPro" id="IPR007728">
    <property type="entry name" value="Pre-SET_dom"/>
</dbReference>
<feature type="domain" description="Post-SET" evidence="11">
    <location>
        <begin position="351"/>
        <end position="367"/>
    </location>
</feature>
<evidence type="ECO:0008006" key="14">
    <source>
        <dbReference type="Google" id="ProtNLM"/>
    </source>
</evidence>
<keyword evidence="5" id="KW-0949">S-adenosyl-L-methionine</keyword>
<evidence type="ECO:0000256" key="5">
    <source>
        <dbReference type="ARBA" id="ARBA00022691"/>
    </source>
</evidence>
<evidence type="ECO:0000256" key="8">
    <source>
        <dbReference type="SAM" id="MobiDB-lite"/>
    </source>
</evidence>
<dbReference type="GO" id="GO:0032259">
    <property type="term" value="P:methylation"/>
    <property type="evidence" value="ECO:0007669"/>
    <property type="project" value="UniProtKB-KW"/>
</dbReference>
<evidence type="ECO:0000313" key="13">
    <source>
        <dbReference type="Proteomes" id="UP000254866"/>
    </source>
</evidence>
<dbReference type="GO" id="GO:0005634">
    <property type="term" value="C:nucleus"/>
    <property type="evidence" value="ECO:0007669"/>
    <property type="project" value="InterPro"/>
</dbReference>
<evidence type="ECO:0000256" key="2">
    <source>
        <dbReference type="ARBA" id="ARBA00022454"/>
    </source>
</evidence>
<evidence type="ECO:0000259" key="9">
    <source>
        <dbReference type="PROSITE" id="PS50280"/>
    </source>
</evidence>
<dbReference type="SMART" id="SM00468">
    <property type="entry name" value="PreSET"/>
    <property type="match status" value="1"/>
</dbReference>
<dbReference type="PANTHER" id="PTHR46223">
    <property type="entry name" value="HISTONE-LYSINE N-METHYLTRANSFERASE SUV39H"/>
    <property type="match status" value="1"/>
</dbReference>
<dbReference type="PANTHER" id="PTHR46223:SF3">
    <property type="entry name" value="HISTONE-LYSINE N-METHYLTRANSFERASE SET-23"/>
    <property type="match status" value="1"/>
</dbReference>
<dbReference type="PROSITE" id="PS50280">
    <property type="entry name" value="SET"/>
    <property type="match status" value="1"/>
</dbReference>
<dbReference type="SMART" id="SM00317">
    <property type="entry name" value="SET"/>
    <property type="match status" value="1"/>
</dbReference>
<keyword evidence="7" id="KW-0862">Zinc</keyword>
<dbReference type="GO" id="GO:0008270">
    <property type="term" value="F:zinc ion binding"/>
    <property type="evidence" value="ECO:0007669"/>
    <property type="project" value="InterPro"/>
</dbReference>
<dbReference type="InterPro" id="IPR003616">
    <property type="entry name" value="Post-SET_dom"/>
</dbReference>
<evidence type="ECO:0000256" key="1">
    <source>
        <dbReference type="ARBA" id="ARBA00004286"/>
    </source>
</evidence>
<evidence type="ECO:0000259" key="10">
    <source>
        <dbReference type="PROSITE" id="PS50867"/>
    </source>
</evidence>
<dbReference type="SUPFAM" id="SSF82199">
    <property type="entry name" value="SET domain"/>
    <property type="match status" value="1"/>
</dbReference>
<dbReference type="Pfam" id="PF00856">
    <property type="entry name" value="SET"/>
    <property type="match status" value="1"/>
</dbReference>
<feature type="region of interest" description="Disordered" evidence="8">
    <location>
        <begin position="1"/>
        <end position="29"/>
    </location>
</feature>
<dbReference type="GO" id="GO:0042054">
    <property type="term" value="F:histone methyltransferase activity"/>
    <property type="evidence" value="ECO:0007669"/>
    <property type="project" value="InterPro"/>
</dbReference>
<dbReference type="GO" id="GO:0005694">
    <property type="term" value="C:chromosome"/>
    <property type="evidence" value="ECO:0007669"/>
    <property type="project" value="UniProtKB-SubCell"/>
</dbReference>
<dbReference type="PROSITE" id="PS50867">
    <property type="entry name" value="PRE_SET"/>
    <property type="match status" value="1"/>
</dbReference>
<dbReference type="InterPro" id="IPR001214">
    <property type="entry name" value="SET_dom"/>
</dbReference>
<comment type="subcellular location">
    <subcellularLocation>
        <location evidence="1">Chromosome</location>
    </subcellularLocation>
</comment>
<dbReference type="Gene3D" id="2.170.270.10">
    <property type="entry name" value="SET domain"/>
    <property type="match status" value="1"/>
</dbReference>
<keyword evidence="6" id="KW-0479">Metal-binding</keyword>
<keyword evidence="2" id="KW-0158">Chromosome</keyword>
<sequence>MGKVTRQVQEASSKSAAAKGSSSKSVTVPPPLAVPHINIEMRERFHRHFYFHGKDNQPELEAERKACHWCQIISFTTAKLAPISIVNPVDDECLPKDFVFIQHCVPGEGIYLPDAEFLSGCDCKKTSSCKYAKCHCLQDMTILDKRRPEVYVYKSVNGGEYLREEYLDTREPIYECNSKCSCDDGCPNRVVEKGRTVPLQVFRTSDNRGWGVRCLRDVKKGQFIDRYVGELITTEETEMRRQQSVISQKKDVYLFELDKFKGDSDRDPSLANTVFVDGEFKSGPSRFINHSCDPNLRIFARVSDHALKRFHDLAFFAIKDIPANTELTFDYVDGEDEKLEEEKKDPGHRKEMTRCLCKAKNCRGYLW</sequence>
<dbReference type="STRING" id="2656787.A0A370U399"/>
<feature type="compositionally biased region" description="Polar residues" evidence="8">
    <location>
        <begin position="1"/>
        <end position="10"/>
    </location>
</feature>
<dbReference type="InterPro" id="IPR046341">
    <property type="entry name" value="SET_dom_sf"/>
</dbReference>
<comment type="caution">
    <text evidence="12">The sequence shown here is derived from an EMBL/GenBank/DDBJ whole genome shotgun (WGS) entry which is preliminary data.</text>
</comment>
<evidence type="ECO:0000256" key="6">
    <source>
        <dbReference type="ARBA" id="ARBA00022723"/>
    </source>
</evidence>
<accession>A0A370U399</accession>
<organism evidence="12 13">
    <name type="scientific">Venustampulla echinocandica</name>
    <dbReference type="NCBI Taxonomy" id="2656787"/>
    <lineage>
        <taxon>Eukaryota</taxon>
        <taxon>Fungi</taxon>
        <taxon>Dikarya</taxon>
        <taxon>Ascomycota</taxon>
        <taxon>Pezizomycotina</taxon>
        <taxon>Leotiomycetes</taxon>
        <taxon>Helotiales</taxon>
        <taxon>Pleuroascaceae</taxon>
        <taxon>Venustampulla</taxon>
    </lineage>
</organism>
<evidence type="ECO:0000256" key="7">
    <source>
        <dbReference type="ARBA" id="ARBA00022833"/>
    </source>
</evidence>